<gene>
    <name evidence="2" type="ORF">LX12_004010</name>
</gene>
<dbReference type="PANTHER" id="PTHR35908:SF1">
    <property type="entry name" value="CONSERVED PROTEIN"/>
    <property type="match status" value="1"/>
</dbReference>
<dbReference type="Gene3D" id="3.10.180.10">
    <property type="entry name" value="2,3-Dihydroxybiphenyl 1,2-Dioxygenase, domain 1"/>
    <property type="match status" value="1"/>
</dbReference>
<sequence>MSSELVCTVIETGDPDGLARFWCTALGWQVIDRWVDAHGTAFVEVGPDRPRLLFQQSSTARSGGQRLHLDIRPVGTTQAAEVRRLVDAGAEIVDDDAAVGWVVLRDPDHAVFCVLTPDERPDTTDAE</sequence>
<accession>A0ABT1H861</accession>
<feature type="domain" description="VOC" evidence="1">
    <location>
        <begin position="4"/>
        <end position="117"/>
    </location>
</feature>
<dbReference type="InterPro" id="IPR029068">
    <property type="entry name" value="Glyas_Bleomycin-R_OHBP_Dase"/>
</dbReference>
<organism evidence="2 3">
    <name type="scientific">Williamsia serinedens</name>
    <dbReference type="NCBI Taxonomy" id="391736"/>
    <lineage>
        <taxon>Bacteria</taxon>
        <taxon>Bacillati</taxon>
        <taxon>Actinomycetota</taxon>
        <taxon>Actinomycetes</taxon>
        <taxon>Mycobacteriales</taxon>
        <taxon>Nocardiaceae</taxon>
        <taxon>Williamsia</taxon>
    </lineage>
</organism>
<dbReference type="RefSeq" id="WP_253656373.1">
    <property type="nucleotide sequence ID" value="NZ_BAAAOE010000006.1"/>
</dbReference>
<reference evidence="2 3" key="1">
    <citation type="submission" date="2022-06" db="EMBL/GenBank/DDBJ databases">
        <title>Genomic Encyclopedia of Archaeal and Bacterial Type Strains, Phase II (KMG-II): from individual species to whole genera.</title>
        <authorList>
            <person name="Goeker M."/>
        </authorList>
    </citation>
    <scope>NUCLEOTIDE SEQUENCE [LARGE SCALE GENOMIC DNA]</scope>
    <source>
        <strain evidence="2 3">DSM 45037</strain>
    </source>
</reference>
<dbReference type="InterPro" id="IPR041581">
    <property type="entry name" value="Glyoxalase_6"/>
</dbReference>
<evidence type="ECO:0000313" key="3">
    <source>
        <dbReference type="Proteomes" id="UP001205740"/>
    </source>
</evidence>
<evidence type="ECO:0000259" key="1">
    <source>
        <dbReference type="PROSITE" id="PS51819"/>
    </source>
</evidence>
<keyword evidence="3" id="KW-1185">Reference proteome</keyword>
<dbReference type="PROSITE" id="PS51819">
    <property type="entry name" value="VOC"/>
    <property type="match status" value="1"/>
</dbReference>
<protein>
    <submittedName>
        <fullName evidence="2">Glyoxalase-like domain-containing protein</fullName>
    </submittedName>
</protein>
<dbReference type="CDD" id="cd06587">
    <property type="entry name" value="VOC"/>
    <property type="match status" value="1"/>
</dbReference>
<dbReference type="SUPFAM" id="SSF54593">
    <property type="entry name" value="Glyoxalase/Bleomycin resistance protein/Dihydroxybiphenyl dioxygenase"/>
    <property type="match status" value="1"/>
</dbReference>
<comment type="caution">
    <text evidence="2">The sequence shown here is derived from an EMBL/GenBank/DDBJ whole genome shotgun (WGS) entry which is preliminary data.</text>
</comment>
<dbReference type="Pfam" id="PF18029">
    <property type="entry name" value="Glyoxalase_6"/>
    <property type="match status" value="1"/>
</dbReference>
<dbReference type="InterPro" id="IPR037523">
    <property type="entry name" value="VOC_core"/>
</dbReference>
<dbReference type="PANTHER" id="PTHR35908">
    <property type="entry name" value="HYPOTHETICAL FUSION PROTEIN"/>
    <property type="match status" value="1"/>
</dbReference>
<proteinExistence type="predicted"/>
<evidence type="ECO:0000313" key="2">
    <source>
        <dbReference type="EMBL" id="MCP2162798.1"/>
    </source>
</evidence>
<dbReference type="EMBL" id="JAMTCG010000008">
    <property type="protein sequence ID" value="MCP2162798.1"/>
    <property type="molecule type" value="Genomic_DNA"/>
</dbReference>
<name>A0ABT1H861_9NOCA</name>
<dbReference type="Proteomes" id="UP001205740">
    <property type="component" value="Unassembled WGS sequence"/>
</dbReference>